<proteinExistence type="predicted"/>
<dbReference type="Proteomes" id="UP001163603">
    <property type="component" value="Chromosome 15"/>
</dbReference>
<gene>
    <name evidence="1" type="ORF">Pint_30261</name>
</gene>
<evidence type="ECO:0000313" key="2">
    <source>
        <dbReference type="Proteomes" id="UP001163603"/>
    </source>
</evidence>
<accession>A0ACC0WZD3</accession>
<keyword evidence="2" id="KW-1185">Reference proteome</keyword>
<organism evidence="1 2">
    <name type="scientific">Pistacia integerrima</name>
    <dbReference type="NCBI Taxonomy" id="434235"/>
    <lineage>
        <taxon>Eukaryota</taxon>
        <taxon>Viridiplantae</taxon>
        <taxon>Streptophyta</taxon>
        <taxon>Embryophyta</taxon>
        <taxon>Tracheophyta</taxon>
        <taxon>Spermatophyta</taxon>
        <taxon>Magnoliopsida</taxon>
        <taxon>eudicotyledons</taxon>
        <taxon>Gunneridae</taxon>
        <taxon>Pentapetalae</taxon>
        <taxon>rosids</taxon>
        <taxon>malvids</taxon>
        <taxon>Sapindales</taxon>
        <taxon>Anacardiaceae</taxon>
        <taxon>Pistacia</taxon>
    </lineage>
</organism>
<protein>
    <submittedName>
        <fullName evidence="1">Uncharacterized protein</fullName>
    </submittedName>
</protein>
<reference evidence="2" key="1">
    <citation type="journal article" date="2023" name="G3 (Bethesda)">
        <title>Genome assembly and association tests identify interacting loci associated with vigor, precocity, and sex in interspecific pistachio rootstocks.</title>
        <authorList>
            <person name="Palmer W."/>
            <person name="Jacygrad E."/>
            <person name="Sagayaradj S."/>
            <person name="Cavanaugh K."/>
            <person name="Han R."/>
            <person name="Bertier L."/>
            <person name="Beede B."/>
            <person name="Kafkas S."/>
            <person name="Golino D."/>
            <person name="Preece J."/>
            <person name="Michelmore R."/>
        </authorList>
    </citation>
    <scope>NUCLEOTIDE SEQUENCE [LARGE SCALE GENOMIC DNA]</scope>
</reference>
<sequence>MDANKKFKVECLTYKEAWELFQKKVGNETLESHPRIYELAKTVTKECGGLPLALITIGRAMASKTMTAIKELPKELKALVNLKCLILDDTRNLQMIPLQLISSFSGLRVLGIYSFGTPKSVAKDSVLFGGCVFLIEELLCLTHLYELIITLKSFYALNRFLASHKLQSCTRSLSLFYLEDAKSLSVFSLADMRDLEVISIAECKKLEELGIDYQRVSWLVLAQNLKLVRIARCFNLEEIVCFGKLGGDPEIIHNLNPFAKLESLDLNSLQNLKSIYGKCLPFPQFSSIMRRTILSLPPIINGAHSAITLKTKNVFIVYADGKSYVYPDLSFSSMEVPVSYVNGTIGISLGAEEATSLLNRMQLSAEKVVSCDNKCNINVLVPPTRSDVLHPCDVMEDVAIAYGYDNIPAAKYESVKPLSLNEFSDLIRLEIAMNGFTEVLTWILCSAKELSSMLNRKSDKRTVIIGNPRSSDFEVVKTALIKLSSNQKA</sequence>
<name>A0ACC0WZD3_9ROSI</name>
<comment type="caution">
    <text evidence="1">The sequence shown here is derived from an EMBL/GenBank/DDBJ whole genome shotgun (WGS) entry which is preliminary data.</text>
</comment>
<dbReference type="EMBL" id="CM047750">
    <property type="protein sequence ID" value="KAJ0007470.1"/>
    <property type="molecule type" value="Genomic_DNA"/>
</dbReference>
<evidence type="ECO:0000313" key="1">
    <source>
        <dbReference type="EMBL" id="KAJ0007470.1"/>
    </source>
</evidence>